<feature type="transmembrane region" description="Helical" evidence="8">
    <location>
        <begin position="20"/>
        <end position="38"/>
    </location>
</feature>
<keyword evidence="8" id="KW-1133">Transmembrane helix</keyword>
<keyword evidence="6" id="KW-0325">Glycoprotein</keyword>
<accession>A0A8S4FES8</accession>
<dbReference type="InterPro" id="IPR007000">
    <property type="entry name" value="PLipase_B-like"/>
</dbReference>
<evidence type="ECO:0000256" key="5">
    <source>
        <dbReference type="ARBA" id="ARBA00023098"/>
    </source>
</evidence>
<keyword evidence="2" id="KW-0732">Signal</keyword>
<proteinExistence type="inferred from homology"/>
<dbReference type="Pfam" id="PF04916">
    <property type="entry name" value="Phospholip_B"/>
    <property type="match status" value="1"/>
</dbReference>
<keyword evidence="3 7" id="KW-0378">Hydrolase</keyword>
<evidence type="ECO:0000256" key="7">
    <source>
        <dbReference type="RuleBase" id="RU364138"/>
    </source>
</evidence>
<evidence type="ECO:0000256" key="6">
    <source>
        <dbReference type="ARBA" id="ARBA00023180"/>
    </source>
</evidence>
<gene>
    <name evidence="9" type="ORF">PLXY2_LOCUS8400</name>
</gene>
<name>A0A8S4FES8_PLUXY</name>
<dbReference type="PANTHER" id="PTHR12370">
    <property type="entry name" value="PHOSPHOLIPASE B-RELATED"/>
    <property type="match status" value="1"/>
</dbReference>
<evidence type="ECO:0000313" key="9">
    <source>
        <dbReference type="EMBL" id="CAG9125532.1"/>
    </source>
</evidence>
<dbReference type="EC" id="3.1.1.-" evidence="7"/>
<keyword evidence="4 7" id="KW-0442">Lipid degradation</keyword>
<dbReference type="PANTHER" id="PTHR12370:SF3">
    <property type="entry name" value="PHOSPHOLIPASE B-LIKE 2-RELATED"/>
    <property type="match status" value="1"/>
</dbReference>
<evidence type="ECO:0000313" key="10">
    <source>
        <dbReference type="Proteomes" id="UP000653454"/>
    </source>
</evidence>
<reference evidence="9" key="1">
    <citation type="submission" date="2020-11" db="EMBL/GenBank/DDBJ databases">
        <authorList>
            <person name="Whiteford S."/>
        </authorList>
    </citation>
    <scope>NUCLEOTIDE SEQUENCE</scope>
</reference>
<evidence type="ECO:0000256" key="3">
    <source>
        <dbReference type="ARBA" id="ARBA00022801"/>
    </source>
</evidence>
<keyword evidence="8" id="KW-0812">Transmembrane</keyword>
<dbReference type="Proteomes" id="UP000653454">
    <property type="component" value="Unassembled WGS sequence"/>
</dbReference>
<evidence type="ECO:0000256" key="8">
    <source>
        <dbReference type="SAM" id="Phobius"/>
    </source>
</evidence>
<keyword evidence="10" id="KW-1185">Reference proteome</keyword>
<evidence type="ECO:0000256" key="2">
    <source>
        <dbReference type="ARBA" id="ARBA00022729"/>
    </source>
</evidence>
<comment type="caution">
    <text evidence="9">The sequence shown here is derived from an EMBL/GenBank/DDBJ whole genome shotgun (WGS) entry which is preliminary data.</text>
</comment>
<organism evidence="9 10">
    <name type="scientific">Plutella xylostella</name>
    <name type="common">Diamondback moth</name>
    <name type="synonym">Plutella maculipennis</name>
    <dbReference type="NCBI Taxonomy" id="51655"/>
    <lineage>
        <taxon>Eukaryota</taxon>
        <taxon>Metazoa</taxon>
        <taxon>Ecdysozoa</taxon>
        <taxon>Arthropoda</taxon>
        <taxon>Hexapoda</taxon>
        <taxon>Insecta</taxon>
        <taxon>Pterygota</taxon>
        <taxon>Neoptera</taxon>
        <taxon>Endopterygota</taxon>
        <taxon>Lepidoptera</taxon>
        <taxon>Glossata</taxon>
        <taxon>Ditrysia</taxon>
        <taxon>Yponomeutoidea</taxon>
        <taxon>Plutellidae</taxon>
        <taxon>Plutella</taxon>
    </lineage>
</organism>
<keyword evidence="5 7" id="KW-0443">Lipid metabolism</keyword>
<dbReference type="GO" id="GO:0005576">
    <property type="term" value="C:extracellular region"/>
    <property type="evidence" value="ECO:0007669"/>
    <property type="project" value="TreeGrafter"/>
</dbReference>
<evidence type="ECO:0000256" key="4">
    <source>
        <dbReference type="ARBA" id="ARBA00022963"/>
    </source>
</evidence>
<protein>
    <recommendedName>
        <fullName evidence="7">Phospholipase B-like</fullName>
        <ecNumber evidence="7">3.1.1.-</ecNumber>
    </recommendedName>
</protein>
<dbReference type="EMBL" id="CAJHNJ030000031">
    <property type="protein sequence ID" value="CAG9125532.1"/>
    <property type="molecule type" value="Genomic_DNA"/>
</dbReference>
<keyword evidence="8" id="KW-0472">Membrane</keyword>
<comment type="similarity">
    <text evidence="1 7">Belongs to the phospholipase B-like family.</text>
</comment>
<dbReference type="AlphaFoldDB" id="A0A8S4FES8"/>
<sequence length="686" mass="77354">MSKMLKVVGASWLQTKISSYILGFLGALAILALFLGQMERIQEDGTYAATVFYSEKTGYRIEYWGQSNELSEIERGVARAYFRMDMDTDGWSTLEVETNGSYPDEIQAYAAGIVEGALTWSLIHTHLDNTVRATCEGQREKQCDRLRDALEQSANTWKTYASEREDEDPFWHQITLYYTQIRGIKTGWEHGVERSQNEFETDISDLYWLNAIAEVAELQKKLNFVVQDPDIDQLPGLSSAFVRVVNETAENGSSERKLFVAQNAAGSYSSMMRILKRYKLNYHLTAAEDSPPAPGVSVDFSGYPGSVTSQDEFYVLTGENHRLAVTGTTLRNYNSRLWKEVNITEQVPIGPRVTAANHLATNASSWGHALARSNSGTGCKQWMIVDFLRFQQMNHSVQTSSQRWNDVVTDFPLSGKNKDTKHTVVHRSGPGRARGVLWLLEQVPARTHSADLSDTLLELGYWATSGVPFFKDIAESTNTTRMQELYGDIFSSNESPRALMFKRGYKNATTLESILKLMRGTNMTLVNAARNKTSSCQEDPNCIYGEGGYLSVLGVRGDIVTKYKKAYGVIDTKIVFGDTTSKELQFLALSGPPYTRSTNSSQVPVNKGNVASIYTDQFDDEPSIDGLEIRDLVKHQQEEAEQESLEFRNRNIIKPFQWSESDYKDSTPKLFPDSWAFDLFKPHFSW</sequence>
<comment type="function">
    <text evidence="7">Putative phospholipase.</text>
</comment>
<dbReference type="GO" id="GO:0009395">
    <property type="term" value="P:phospholipid catabolic process"/>
    <property type="evidence" value="ECO:0007669"/>
    <property type="project" value="TreeGrafter"/>
</dbReference>
<dbReference type="Gene3D" id="3.60.60.30">
    <property type="match status" value="1"/>
</dbReference>
<evidence type="ECO:0000256" key="1">
    <source>
        <dbReference type="ARBA" id="ARBA00007835"/>
    </source>
</evidence>
<dbReference type="GO" id="GO:0004620">
    <property type="term" value="F:phospholipase activity"/>
    <property type="evidence" value="ECO:0007669"/>
    <property type="project" value="InterPro"/>
</dbReference>